<keyword evidence="3" id="KW-1185">Reference proteome</keyword>
<dbReference type="SUPFAM" id="SSF88723">
    <property type="entry name" value="PIN domain-like"/>
    <property type="match status" value="1"/>
</dbReference>
<dbReference type="PANTHER" id="PTHR39664:SF2">
    <property type="entry name" value="NUCLEIC ACID-BINDING PROTEIN, CONTAINING PIN DOMAIN-RELATED"/>
    <property type="match status" value="1"/>
</dbReference>
<dbReference type="CDD" id="cd18683">
    <property type="entry name" value="PIN_VapC-like"/>
    <property type="match status" value="1"/>
</dbReference>
<name>A0ABZ2W1J2_9GAMM</name>
<dbReference type="RefSeq" id="WP_341581623.1">
    <property type="nucleotide sequence ID" value="NZ_CP101118.1"/>
</dbReference>
<dbReference type="EMBL" id="CP101118">
    <property type="protein sequence ID" value="WZF88609.1"/>
    <property type="molecule type" value="Genomic_DNA"/>
</dbReference>
<dbReference type="InterPro" id="IPR029060">
    <property type="entry name" value="PIN-like_dom_sf"/>
</dbReference>
<evidence type="ECO:0000313" key="3">
    <source>
        <dbReference type="Proteomes" id="UP001475781"/>
    </source>
</evidence>
<dbReference type="InterPro" id="IPR002716">
    <property type="entry name" value="PIN_dom"/>
</dbReference>
<proteinExistence type="predicted"/>
<reference evidence="2 3" key="1">
    <citation type="submission" date="2022-07" db="EMBL/GenBank/DDBJ databases">
        <title>A copper resistant bacterium isolated from sediment samples of deep sea hydrothermal areas.</title>
        <authorList>
            <person name="Zeng X."/>
        </authorList>
    </citation>
    <scope>NUCLEOTIDE SEQUENCE [LARGE SCALE GENOMIC DNA]</scope>
    <source>
        <strain evidence="3">CuT 6</strain>
    </source>
</reference>
<organism evidence="2 3">
    <name type="scientific">Marinobacter metalliresistant</name>
    <dbReference type="NCBI Taxonomy" id="2961995"/>
    <lineage>
        <taxon>Bacteria</taxon>
        <taxon>Pseudomonadati</taxon>
        <taxon>Pseudomonadota</taxon>
        <taxon>Gammaproteobacteria</taxon>
        <taxon>Pseudomonadales</taxon>
        <taxon>Marinobacteraceae</taxon>
        <taxon>Marinobacter</taxon>
    </lineage>
</organism>
<evidence type="ECO:0000313" key="2">
    <source>
        <dbReference type="EMBL" id="WZF88609.1"/>
    </source>
</evidence>
<dbReference type="PANTHER" id="PTHR39664">
    <property type="match status" value="1"/>
</dbReference>
<sequence length="140" mass="15286">MIGLDTNVLVRYLTQDDPGQAAITNRLVEERLTSRNPGFVTSIVLVEVIWVLETCYQQPKNAIQNVVNALLTTKQLMIDEADLVYLALKRFSTGNADFSDALITVICESRGCTSTVSFNKKARSVGMIDINDAGKSGGKS</sequence>
<dbReference type="Pfam" id="PF01850">
    <property type="entry name" value="PIN"/>
    <property type="match status" value="1"/>
</dbReference>
<accession>A0ABZ2W1J2</accession>
<feature type="domain" description="PIN" evidence="1">
    <location>
        <begin position="4"/>
        <end position="125"/>
    </location>
</feature>
<evidence type="ECO:0000259" key="1">
    <source>
        <dbReference type="Pfam" id="PF01850"/>
    </source>
</evidence>
<gene>
    <name evidence="2" type="ORF">NLK58_20305</name>
</gene>
<protein>
    <submittedName>
        <fullName evidence="2">Type II toxin-antitoxin system VapC family toxin</fullName>
    </submittedName>
</protein>
<dbReference type="Proteomes" id="UP001475781">
    <property type="component" value="Chromosome"/>
</dbReference>
<dbReference type="Gene3D" id="3.40.50.1010">
    <property type="entry name" value="5'-nuclease"/>
    <property type="match status" value="1"/>
</dbReference>